<dbReference type="AlphaFoldDB" id="A0A840EWD7"/>
<reference evidence="1 2" key="1">
    <citation type="submission" date="2020-08" db="EMBL/GenBank/DDBJ databases">
        <title>Sequencing the genomes of 1000 actinobacteria strains.</title>
        <authorList>
            <person name="Klenk H.-P."/>
        </authorList>
    </citation>
    <scope>NUCLEOTIDE SEQUENCE [LARGE SCALE GENOMIC DNA]</scope>
    <source>
        <strain evidence="1 2">DSM 45298</strain>
    </source>
</reference>
<organism evidence="1 2">
    <name type="scientific">Gordonia humi</name>
    <dbReference type="NCBI Taxonomy" id="686429"/>
    <lineage>
        <taxon>Bacteria</taxon>
        <taxon>Bacillati</taxon>
        <taxon>Actinomycetota</taxon>
        <taxon>Actinomycetes</taxon>
        <taxon>Mycobacteriales</taxon>
        <taxon>Gordoniaceae</taxon>
        <taxon>Gordonia</taxon>
    </lineage>
</organism>
<evidence type="ECO:0000313" key="2">
    <source>
        <dbReference type="Proteomes" id="UP000551501"/>
    </source>
</evidence>
<keyword evidence="2" id="KW-1185">Reference proteome</keyword>
<dbReference type="InterPro" id="IPR023393">
    <property type="entry name" value="START-like_dom_sf"/>
</dbReference>
<sequence length="163" mass="18105">MRLRDNPIIEVTRRVACSPERAWELVTDIALPTRADGELQRVEWLDGADAVASGARFRGYNENTELGQWQTDATITEVEDGRRWVWSVGPADAEPWALWGFEVDPARNESIIRQWARIGDGESPFAGFIAAAPDKEARIIDGRLAVWRAGMESNLDAIEAAVG</sequence>
<dbReference type="InterPro" id="IPR019587">
    <property type="entry name" value="Polyketide_cyclase/dehydratase"/>
</dbReference>
<protein>
    <recommendedName>
        <fullName evidence="3">Polyketide cyclase / dehydrase and lipid transport</fullName>
    </recommendedName>
</protein>
<evidence type="ECO:0000313" key="1">
    <source>
        <dbReference type="EMBL" id="MBB4134614.1"/>
    </source>
</evidence>
<accession>A0A840EWD7</accession>
<dbReference type="Proteomes" id="UP000551501">
    <property type="component" value="Unassembled WGS sequence"/>
</dbReference>
<proteinExistence type="predicted"/>
<gene>
    <name evidence="1" type="ORF">BKA16_001166</name>
</gene>
<evidence type="ECO:0008006" key="3">
    <source>
        <dbReference type="Google" id="ProtNLM"/>
    </source>
</evidence>
<dbReference type="Pfam" id="PF10604">
    <property type="entry name" value="Polyketide_cyc2"/>
    <property type="match status" value="1"/>
</dbReference>
<comment type="caution">
    <text evidence="1">The sequence shown here is derived from an EMBL/GenBank/DDBJ whole genome shotgun (WGS) entry which is preliminary data.</text>
</comment>
<dbReference type="EMBL" id="JACIFP010000001">
    <property type="protein sequence ID" value="MBB4134614.1"/>
    <property type="molecule type" value="Genomic_DNA"/>
</dbReference>
<dbReference type="SUPFAM" id="SSF55961">
    <property type="entry name" value="Bet v1-like"/>
    <property type="match status" value="1"/>
</dbReference>
<dbReference type="RefSeq" id="WP_183369762.1">
    <property type="nucleotide sequence ID" value="NZ_BAABHL010000049.1"/>
</dbReference>
<name>A0A840EWD7_9ACTN</name>
<dbReference type="Gene3D" id="3.30.530.20">
    <property type="match status" value="1"/>
</dbReference>